<protein>
    <submittedName>
        <fullName evidence="1">Uncharacterized protein</fullName>
    </submittedName>
</protein>
<gene>
    <name evidence="1" type="ORF">GCM10007301_43990</name>
</gene>
<reference evidence="1" key="1">
    <citation type="journal article" date="2014" name="Int. J. Syst. Evol. Microbiol.">
        <title>Complete genome sequence of Corynebacterium casei LMG S-19264T (=DSM 44701T), isolated from a smear-ripened cheese.</title>
        <authorList>
            <consortium name="US DOE Joint Genome Institute (JGI-PGF)"/>
            <person name="Walter F."/>
            <person name="Albersmeier A."/>
            <person name="Kalinowski J."/>
            <person name="Ruckert C."/>
        </authorList>
    </citation>
    <scope>NUCLEOTIDE SEQUENCE</scope>
    <source>
        <strain evidence="1">CCM 7897</strain>
    </source>
</reference>
<keyword evidence="2" id="KW-1185">Reference proteome</keyword>
<dbReference type="RefSeq" id="WP_188582583.1">
    <property type="nucleotide sequence ID" value="NZ_BMCT01000007.1"/>
</dbReference>
<comment type="caution">
    <text evidence="1">The sequence shown here is derived from an EMBL/GenBank/DDBJ whole genome shotgun (WGS) entry which is preliminary data.</text>
</comment>
<evidence type="ECO:0000313" key="2">
    <source>
        <dbReference type="Proteomes" id="UP000606044"/>
    </source>
</evidence>
<accession>A0A917C979</accession>
<dbReference type="AlphaFoldDB" id="A0A917C979"/>
<organism evidence="1 2">
    <name type="scientific">Azorhizobium oxalatiphilum</name>
    <dbReference type="NCBI Taxonomy" id="980631"/>
    <lineage>
        <taxon>Bacteria</taxon>
        <taxon>Pseudomonadati</taxon>
        <taxon>Pseudomonadota</taxon>
        <taxon>Alphaproteobacteria</taxon>
        <taxon>Hyphomicrobiales</taxon>
        <taxon>Xanthobacteraceae</taxon>
        <taxon>Azorhizobium</taxon>
    </lineage>
</organism>
<reference evidence="1" key="2">
    <citation type="submission" date="2020-09" db="EMBL/GenBank/DDBJ databases">
        <authorList>
            <person name="Sun Q."/>
            <person name="Sedlacek I."/>
        </authorList>
    </citation>
    <scope>NUCLEOTIDE SEQUENCE</scope>
    <source>
        <strain evidence="1">CCM 7897</strain>
    </source>
</reference>
<dbReference type="Proteomes" id="UP000606044">
    <property type="component" value="Unassembled WGS sequence"/>
</dbReference>
<evidence type="ECO:0000313" key="1">
    <source>
        <dbReference type="EMBL" id="GGF79178.1"/>
    </source>
</evidence>
<name>A0A917C979_9HYPH</name>
<proteinExistence type="predicted"/>
<dbReference type="EMBL" id="BMCT01000007">
    <property type="protein sequence ID" value="GGF79178.1"/>
    <property type="molecule type" value="Genomic_DNA"/>
</dbReference>
<sequence length="238" mass="26494">MFGFLKRRSESSIPPDPEAWQRRWHAILDGYDHPEDDEKGVPDPLPDMMEDFRLQFAFWHSGWADGAAARKQAFAILPRGDDMLARVEIVLATPPQAIGPEEAQALLRPALAHTRALGLDAPDPEGPIRVLVPELVALQEAFGSADTPFIDLRDRMPDLARAAEGEVGEAAYFFLSEPLYRLATAYDVSAWVLWPLCAPPDAADPTEAGYRLWQGGWSAGWDGEGLFLYDRRAELRLV</sequence>